<gene>
    <name evidence="6" type="ORF">F9B74_10125</name>
</gene>
<evidence type="ECO:0000313" key="7">
    <source>
        <dbReference type="Proteomes" id="UP000477651"/>
    </source>
</evidence>
<dbReference type="EMBL" id="JAAGYR010000036">
    <property type="protein sequence ID" value="NEN76653.1"/>
    <property type="molecule type" value="Genomic_DNA"/>
</dbReference>
<dbReference type="Proteomes" id="UP000477651">
    <property type="component" value="Unassembled WGS sequence"/>
</dbReference>
<accession>A0A6L9Y8M7</accession>
<feature type="non-terminal residue" evidence="6">
    <location>
        <position position="1"/>
    </location>
</feature>
<dbReference type="GO" id="GO:0090729">
    <property type="term" value="F:toxin activity"/>
    <property type="evidence" value="ECO:0007669"/>
    <property type="project" value="UniProtKB-KW"/>
</dbReference>
<feature type="domain" description="VENN motif-containing" evidence="5">
    <location>
        <begin position="1"/>
        <end position="36"/>
    </location>
</feature>
<keyword evidence="7" id="KW-1185">Reference proteome</keyword>
<sequence length="323" mass="36433">LSQVVAGLSGVAVGDNFQSAVVSSEIGKRAVENNYLTIYKVEEVKNCLIGNTCKTALEKNQVLKEAEALSQMLDKELQNICAKNPLSDACRVGVNTAIDYIAIRDAWQYMNKDVKRSSEQTFNYLYNRDDANKRFVHYFNTIDTRANFFGASNVYEQNQGSGAKWFEGAEKVSRACFTGLGADGCASYLSFYLAKIFSGNPDLYGWRKEAGDTLMKSGFTNFRELYNNKGINPMEWDIKQLKSEQSVLQPIHEKYLGEYGVFRWGSQKAMDNNKGVKLFNFFNNLFDLEKHKGIDGGVDILNQKSRIEYGCMLLGYTKEQGCM</sequence>
<organism evidence="6 7">
    <name type="scientific">Pelistega ratti</name>
    <dbReference type="NCBI Taxonomy" id="2652177"/>
    <lineage>
        <taxon>Bacteria</taxon>
        <taxon>Pseudomonadati</taxon>
        <taxon>Pseudomonadota</taxon>
        <taxon>Betaproteobacteria</taxon>
        <taxon>Burkholderiales</taxon>
        <taxon>Alcaligenaceae</taxon>
        <taxon>Pelistega</taxon>
    </lineage>
</organism>
<protein>
    <submittedName>
        <fullName evidence="6">VENN motif pre-toxin domain-containing protein</fullName>
    </submittedName>
</protein>
<evidence type="ECO:0000256" key="2">
    <source>
        <dbReference type="ARBA" id="ARBA00022656"/>
    </source>
</evidence>
<keyword evidence="3" id="KW-1266">Target cell cytoplasm</keyword>
<name>A0A6L9Y8M7_9BURK</name>
<dbReference type="Pfam" id="PF04829">
    <property type="entry name" value="PT-VENN"/>
    <property type="match status" value="1"/>
</dbReference>
<keyword evidence="4" id="KW-0843">Virulence</keyword>
<reference evidence="6 7" key="1">
    <citation type="submission" date="2020-02" db="EMBL/GenBank/DDBJ databases">
        <title>Pelistega sp. NLN82 were isolated from wild rodents of the Hainan Island.</title>
        <authorList>
            <person name="Niu N."/>
            <person name="Zhou J."/>
        </authorList>
    </citation>
    <scope>NUCLEOTIDE SEQUENCE [LARGE SCALE GENOMIC DNA]</scope>
    <source>
        <strain evidence="6 7">NLN82</strain>
    </source>
</reference>
<keyword evidence="2" id="KW-0800">Toxin</keyword>
<evidence type="ECO:0000259" key="5">
    <source>
        <dbReference type="Pfam" id="PF04829"/>
    </source>
</evidence>
<evidence type="ECO:0000256" key="3">
    <source>
        <dbReference type="ARBA" id="ARBA00022913"/>
    </source>
</evidence>
<dbReference type="InterPro" id="IPR006914">
    <property type="entry name" value="VENN_dom"/>
</dbReference>
<evidence type="ECO:0000256" key="1">
    <source>
        <dbReference type="ARBA" id="ARBA00004219"/>
    </source>
</evidence>
<comment type="caution">
    <text evidence="6">The sequence shown here is derived from an EMBL/GenBank/DDBJ whole genome shotgun (WGS) entry which is preliminary data.</text>
</comment>
<comment type="subcellular location">
    <subcellularLocation>
        <location evidence="1">Target cell</location>
        <location evidence="1">Target cell cytoplasm</location>
    </subcellularLocation>
</comment>
<proteinExistence type="predicted"/>
<dbReference type="AlphaFoldDB" id="A0A6L9Y8M7"/>
<dbReference type="RefSeq" id="WP_163765091.1">
    <property type="nucleotide sequence ID" value="NZ_JAAGYR010000036.1"/>
</dbReference>
<evidence type="ECO:0000313" key="6">
    <source>
        <dbReference type="EMBL" id="NEN76653.1"/>
    </source>
</evidence>
<evidence type="ECO:0000256" key="4">
    <source>
        <dbReference type="ARBA" id="ARBA00023026"/>
    </source>
</evidence>